<dbReference type="EMBL" id="AZIM01000454">
    <property type="protein sequence ID" value="ETE70961.1"/>
    <property type="molecule type" value="Genomic_DNA"/>
</dbReference>
<dbReference type="GO" id="GO:0014016">
    <property type="term" value="P:neuroblast differentiation"/>
    <property type="evidence" value="ECO:0007669"/>
    <property type="project" value="TreeGrafter"/>
</dbReference>
<dbReference type="GO" id="GO:1902692">
    <property type="term" value="P:regulation of neuroblast proliferation"/>
    <property type="evidence" value="ECO:0007669"/>
    <property type="project" value="TreeGrafter"/>
</dbReference>
<dbReference type="InterPro" id="IPR051743">
    <property type="entry name" value="TAFA_chemokine-like"/>
</dbReference>
<dbReference type="InterPro" id="IPR020350">
    <property type="entry name" value="Chemokine-like_TAFA"/>
</dbReference>
<dbReference type="AlphaFoldDB" id="V8PAF5"/>
<organism evidence="3 4">
    <name type="scientific">Ophiophagus hannah</name>
    <name type="common">King cobra</name>
    <name type="synonym">Naja hannah</name>
    <dbReference type="NCBI Taxonomy" id="8665"/>
    <lineage>
        <taxon>Eukaryota</taxon>
        <taxon>Metazoa</taxon>
        <taxon>Chordata</taxon>
        <taxon>Craniata</taxon>
        <taxon>Vertebrata</taxon>
        <taxon>Euteleostomi</taxon>
        <taxon>Lepidosauria</taxon>
        <taxon>Squamata</taxon>
        <taxon>Bifurcata</taxon>
        <taxon>Unidentata</taxon>
        <taxon>Episquamata</taxon>
        <taxon>Toxicofera</taxon>
        <taxon>Serpentes</taxon>
        <taxon>Colubroidea</taxon>
        <taxon>Elapidae</taxon>
        <taxon>Elapinae</taxon>
        <taxon>Ophiophagus</taxon>
    </lineage>
</organism>
<accession>V8PAF5</accession>
<dbReference type="OrthoDB" id="9924724at2759"/>
<evidence type="ECO:0000256" key="2">
    <source>
        <dbReference type="ARBA" id="ARBA00022729"/>
    </source>
</evidence>
<keyword evidence="2" id="KW-0732">Signal</keyword>
<name>V8PAF5_OPHHA</name>
<feature type="non-terminal residue" evidence="3">
    <location>
        <position position="224"/>
    </location>
</feature>
<evidence type="ECO:0000256" key="1">
    <source>
        <dbReference type="ARBA" id="ARBA00006101"/>
    </source>
</evidence>
<feature type="non-terminal residue" evidence="3">
    <location>
        <position position="1"/>
    </location>
</feature>
<dbReference type="Proteomes" id="UP000018936">
    <property type="component" value="Unassembled WGS sequence"/>
</dbReference>
<gene>
    <name evidence="3" type="primary">FAM19A1</name>
    <name evidence="3" type="ORF">L345_03219</name>
</gene>
<dbReference type="GO" id="GO:0005615">
    <property type="term" value="C:extracellular space"/>
    <property type="evidence" value="ECO:0007669"/>
    <property type="project" value="TreeGrafter"/>
</dbReference>
<keyword evidence="4" id="KW-1185">Reference proteome</keyword>
<proteinExistence type="inferred from homology"/>
<comment type="similarity">
    <text evidence="1">Belongs to the TAFA family.</text>
</comment>
<dbReference type="PANTHER" id="PTHR31770:SF2">
    <property type="entry name" value="CHEMOKINE-LIKE PROTEIN TAFA-1"/>
    <property type="match status" value="1"/>
</dbReference>
<dbReference type="GO" id="GO:0048018">
    <property type="term" value="F:receptor ligand activity"/>
    <property type="evidence" value="ECO:0007669"/>
    <property type="project" value="TreeGrafter"/>
</dbReference>
<comment type="caution">
    <text evidence="3">The sequence shown here is derived from an EMBL/GenBank/DDBJ whole genome shotgun (WGS) entry which is preliminary data.</text>
</comment>
<evidence type="ECO:0000313" key="3">
    <source>
        <dbReference type="EMBL" id="ETE70961.1"/>
    </source>
</evidence>
<sequence length="224" mass="25299">MCIHITVKAKLKNRDSKSCTDTETSAGLQKEGWQPELLVLAPNLAERARINPNKEEDASRLPRPCCHGWDREVRTLQHQGQDHSSIMMCHPFPAFLMVSIILMRPGTFAQEFPIQSQHHHDQYWYQTTVDQIPVISGGTCKVIAVKRCCNRNRIEERSQTIQCSCLQGKVAGTTRGKPSCVDTSIVTGKWWCDMQPCQAEEECKALPDNSGWMCSLGNRVKTTK</sequence>
<protein>
    <submittedName>
        <fullName evidence="3">Protein FAM19A1</fullName>
    </submittedName>
</protein>
<dbReference type="Pfam" id="PF12020">
    <property type="entry name" value="TAFA"/>
    <property type="match status" value="1"/>
</dbReference>
<evidence type="ECO:0000313" key="4">
    <source>
        <dbReference type="Proteomes" id="UP000018936"/>
    </source>
</evidence>
<dbReference type="PANTHER" id="PTHR31770">
    <property type="entry name" value="CHEMOKINE-LIKE PROTEIN TAFA FAMILY MEMBER"/>
    <property type="match status" value="1"/>
</dbReference>
<reference evidence="3 4" key="1">
    <citation type="journal article" date="2013" name="Proc. Natl. Acad. Sci. U.S.A.">
        <title>The king cobra genome reveals dynamic gene evolution and adaptation in the snake venom system.</title>
        <authorList>
            <person name="Vonk F.J."/>
            <person name="Casewell N.R."/>
            <person name="Henkel C.V."/>
            <person name="Heimberg A.M."/>
            <person name="Jansen H.J."/>
            <person name="McCleary R.J."/>
            <person name="Kerkkamp H.M."/>
            <person name="Vos R.A."/>
            <person name="Guerreiro I."/>
            <person name="Calvete J.J."/>
            <person name="Wuster W."/>
            <person name="Woods A.E."/>
            <person name="Logan J.M."/>
            <person name="Harrison R.A."/>
            <person name="Castoe T.A."/>
            <person name="de Koning A.P."/>
            <person name="Pollock D.D."/>
            <person name="Yandell M."/>
            <person name="Calderon D."/>
            <person name="Renjifo C."/>
            <person name="Currier R.B."/>
            <person name="Salgado D."/>
            <person name="Pla D."/>
            <person name="Sanz L."/>
            <person name="Hyder A.S."/>
            <person name="Ribeiro J.M."/>
            <person name="Arntzen J.W."/>
            <person name="van den Thillart G.E."/>
            <person name="Boetzer M."/>
            <person name="Pirovano W."/>
            <person name="Dirks R.P."/>
            <person name="Spaink H.P."/>
            <person name="Duboule D."/>
            <person name="McGlinn E."/>
            <person name="Kini R.M."/>
            <person name="Richardson M.K."/>
        </authorList>
    </citation>
    <scope>NUCLEOTIDE SEQUENCE</scope>
    <source>
        <tissue evidence="3">Blood</tissue>
    </source>
</reference>